<organism evidence="2 3">
    <name type="scientific">Crenichthys baileyi</name>
    <name type="common">White River springfish</name>
    <dbReference type="NCBI Taxonomy" id="28760"/>
    <lineage>
        <taxon>Eukaryota</taxon>
        <taxon>Metazoa</taxon>
        <taxon>Chordata</taxon>
        <taxon>Craniata</taxon>
        <taxon>Vertebrata</taxon>
        <taxon>Euteleostomi</taxon>
        <taxon>Actinopterygii</taxon>
        <taxon>Neopterygii</taxon>
        <taxon>Teleostei</taxon>
        <taxon>Neoteleostei</taxon>
        <taxon>Acanthomorphata</taxon>
        <taxon>Ovalentaria</taxon>
        <taxon>Atherinomorphae</taxon>
        <taxon>Cyprinodontiformes</taxon>
        <taxon>Goodeidae</taxon>
        <taxon>Crenichthys</taxon>
    </lineage>
</organism>
<dbReference type="EMBL" id="JAHHUM010001348">
    <property type="protein sequence ID" value="KAK5612634.1"/>
    <property type="molecule type" value="Genomic_DNA"/>
</dbReference>
<feature type="compositionally biased region" description="Acidic residues" evidence="1">
    <location>
        <begin position="160"/>
        <end position="175"/>
    </location>
</feature>
<evidence type="ECO:0000256" key="1">
    <source>
        <dbReference type="SAM" id="MobiDB-lite"/>
    </source>
</evidence>
<comment type="caution">
    <text evidence="2">The sequence shown here is derived from an EMBL/GenBank/DDBJ whole genome shotgun (WGS) entry which is preliminary data.</text>
</comment>
<sequence>LEEAQPAASEKSSSSQGLSVPEPACSGTHSGATLADDVFSAANEVQPAPNSPHKEFHSAVVRALIKDPLNVEAAEGGQASDSEQPVEPEEDDKDPKPTSTPPSTPIRAEEESLPEQTFKDESDPATLRQTLPDLTPDDPSEAPALPAEDSTPAAATAEAAEGEEAADAGDQEGEESPGKSPSKKKKKFRTPSFLKKNKK</sequence>
<gene>
    <name evidence="2" type="ORF">CRENBAI_010106</name>
</gene>
<reference evidence="2 3" key="1">
    <citation type="submission" date="2021-06" db="EMBL/GenBank/DDBJ databases">
        <authorList>
            <person name="Palmer J.M."/>
        </authorList>
    </citation>
    <scope>NUCLEOTIDE SEQUENCE [LARGE SCALE GENOMIC DNA]</scope>
    <source>
        <strain evidence="2 3">MEX-2019</strain>
        <tissue evidence="2">Muscle</tissue>
    </source>
</reference>
<feature type="region of interest" description="Disordered" evidence="1">
    <location>
        <begin position="37"/>
        <end position="56"/>
    </location>
</feature>
<name>A0AAV9RU98_9TELE</name>
<accession>A0AAV9RU98</accession>
<feature type="compositionally biased region" description="Low complexity" evidence="1">
    <location>
        <begin position="146"/>
        <end position="159"/>
    </location>
</feature>
<protein>
    <recommendedName>
        <fullName evidence="4">Natural killer-tumor recognition sequence protein</fullName>
    </recommendedName>
</protein>
<feature type="non-terminal residue" evidence="2">
    <location>
        <position position="1"/>
    </location>
</feature>
<dbReference type="AlphaFoldDB" id="A0AAV9RU98"/>
<feature type="region of interest" description="Disordered" evidence="1">
    <location>
        <begin position="1"/>
        <end position="32"/>
    </location>
</feature>
<evidence type="ECO:0000313" key="3">
    <source>
        <dbReference type="Proteomes" id="UP001311232"/>
    </source>
</evidence>
<keyword evidence="3" id="KW-1185">Reference proteome</keyword>
<evidence type="ECO:0008006" key="4">
    <source>
        <dbReference type="Google" id="ProtNLM"/>
    </source>
</evidence>
<proteinExistence type="predicted"/>
<evidence type="ECO:0000313" key="2">
    <source>
        <dbReference type="EMBL" id="KAK5612634.1"/>
    </source>
</evidence>
<feature type="compositionally biased region" description="Basic residues" evidence="1">
    <location>
        <begin position="181"/>
        <end position="199"/>
    </location>
</feature>
<feature type="region of interest" description="Disordered" evidence="1">
    <location>
        <begin position="69"/>
        <end position="199"/>
    </location>
</feature>
<dbReference type="Proteomes" id="UP001311232">
    <property type="component" value="Unassembled WGS sequence"/>
</dbReference>